<dbReference type="HOGENOM" id="CLU_2390434_0_0_1"/>
<sequence>MSEIGIALCVDMPAALTNESTTEQKEFFAKRDIVNQMCLHAIKRTISKHLLSGLQTTETTKELYEAIGERYQKSNKYEARNLMSELTRMKYDSV</sequence>
<proteinExistence type="predicted"/>
<evidence type="ECO:0000313" key="1">
    <source>
        <dbReference type="EMBL" id="EOY26151.1"/>
    </source>
</evidence>
<organism evidence="1 2">
    <name type="scientific">Theobroma cacao</name>
    <name type="common">Cacao</name>
    <name type="synonym">Cocoa</name>
    <dbReference type="NCBI Taxonomy" id="3641"/>
    <lineage>
        <taxon>Eukaryota</taxon>
        <taxon>Viridiplantae</taxon>
        <taxon>Streptophyta</taxon>
        <taxon>Embryophyta</taxon>
        <taxon>Tracheophyta</taxon>
        <taxon>Spermatophyta</taxon>
        <taxon>Magnoliopsida</taxon>
        <taxon>eudicotyledons</taxon>
        <taxon>Gunneridae</taxon>
        <taxon>Pentapetalae</taxon>
        <taxon>rosids</taxon>
        <taxon>malvids</taxon>
        <taxon>Malvales</taxon>
        <taxon>Malvaceae</taxon>
        <taxon>Byttnerioideae</taxon>
        <taxon>Theobroma</taxon>
    </lineage>
</organism>
<evidence type="ECO:0000313" key="2">
    <source>
        <dbReference type="Proteomes" id="UP000026915"/>
    </source>
</evidence>
<accession>A0A061G9E0</accession>
<dbReference type="InParanoid" id="A0A061G9E0"/>
<reference evidence="1 2" key="1">
    <citation type="journal article" date="2013" name="Genome Biol.">
        <title>The genome sequence of the most widely cultivated cacao type and its use to identify candidate genes regulating pod color.</title>
        <authorList>
            <person name="Motamayor J.C."/>
            <person name="Mockaitis K."/>
            <person name="Schmutz J."/>
            <person name="Haiminen N."/>
            <person name="Iii D.L."/>
            <person name="Cornejo O."/>
            <person name="Findley S.D."/>
            <person name="Zheng P."/>
            <person name="Utro F."/>
            <person name="Royaert S."/>
            <person name="Saski C."/>
            <person name="Jenkins J."/>
            <person name="Podicheti R."/>
            <person name="Zhao M."/>
            <person name="Scheffler B.E."/>
            <person name="Stack J.C."/>
            <person name="Feltus F.A."/>
            <person name="Mustiga G.M."/>
            <person name="Amores F."/>
            <person name="Phillips W."/>
            <person name="Marelli J.P."/>
            <person name="May G.D."/>
            <person name="Shapiro H."/>
            <person name="Ma J."/>
            <person name="Bustamante C.D."/>
            <person name="Schnell R.J."/>
            <person name="Main D."/>
            <person name="Gilbert D."/>
            <person name="Parida L."/>
            <person name="Kuhn D.N."/>
        </authorList>
    </citation>
    <scope>NUCLEOTIDE SEQUENCE [LARGE SCALE GENOMIC DNA]</scope>
    <source>
        <strain evidence="2">cv. Matina 1-6</strain>
    </source>
</reference>
<dbReference type="Proteomes" id="UP000026915">
    <property type="component" value="Chromosome 6"/>
</dbReference>
<dbReference type="EMBL" id="CM001884">
    <property type="protein sequence ID" value="EOY26151.1"/>
    <property type="molecule type" value="Genomic_DNA"/>
</dbReference>
<dbReference type="AlphaFoldDB" id="A0A061G9E0"/>
<protein>
    <submittedName>
        <fullName evidence="1">Uncharacterized protein</fullName>
    </submittedName>
</protein>
<keyword evidence="2" id="KW-1185">Reference proteome</keyword>
<dbReference type="OMA" id="KISLIFM"/>
<gene>
    <name evidence="1" type="ORF">TCM_027566</name>
</gene>
<dbReference type="Gramene" id="EOY26151">
    <property type="protein sequence ID" value="EOY26151"/>
    <property type="gene ID" value="TCM_027566"/>
</dbReference>
<name>A0A061G9E0_THECC</name>